<evidence type="ECO:0000313" key="3">
    <source>
        <dbReference type="Proteomes" id="UP001138757"/>
    </source>
</evidence>
<keyword evidence="1" id="KW-1003">Cell membrane</keyword>
<dbReference type="Pfam" id="PF02592">
    <property type="entry name" value="Vut_1"/>
    <property type="match status" value="1"/>
</dbReference>
<dbReference type="Proteomes" id="UP001138757">
    <property type="component" value="Unassembled WGS sequence"/>
</dbReference>
<dbReference type="AlphaFoldDB" id="A0A9X1IPN0"/>
<dbReference type="PANTHER" id="PTHR34300:SF2">
    <property type="entry name" value="QUEUOSINE PRECURSOR TRANSPORTER-RELATED"/>
    <property type="match status" value="1"/>
</dbReference>
<feature type="transmembrane region" description="Helical" evidence="1">
    <location>
        <begin position="153"/>
        <end position="179"/>
    </location>
</feature>
<comment type="function">
    <text evidence="1">Involved in the import of queuosine (Q) precursors, required for Q precursor salvage.</text>
</comment>
<comment type="similarity">
    <text evidence="1">Belongs to the vitamin uptake transporter (VUT/ECF) (TC 2.A.88) family. Q precursor transporter subfamily.</text>
</comment>
<keyword evidence="1" id="KW-0472">Membrane</keyword>
<dbReference type="HAMAP" id="MF_02088">
    <property type="entry name" value="Q_prec_transport"/>
    <property type="match status" value="1"/>
</dbReference>
<keyword evidence="1" id="KW-1133">Transmembrane helix</keyword>
<comment type="caution">
    <text evidence="2">The sequence shown here is derived from an EMBL/GenBank/DDBJ whole genome shotgun (WGS) entry which is preliminary data.</text>
</comment>
<dbReference type="GO" id="GO:0022857">
    <property type="term" value="F:transmembrane transporter activity"/>
    <property type="evidence" value="ECO:0007669"/>
    <property type="project" value="UniProtKB-UniRule"/>
</dbReference>
<keyword evidence="3" id="KW-1185">Reference proteome</keyword>
<keyword evidence="1" id="KW-0997">Cell inner membrane</keyword>
<proteinExistence type="inferred from homology"/>
<feature type="transmembrane region" description="Helical" evidence="1">
    <location>
        <begin position="112"/>
        <end position="133"/>
    </location>
</feature>
<feature type="transmembrane region" description="Helical" evidence="1">
    <location>
        <begin position="77"/>
        <end position="100"/>
    </location>
</feature>
<gene>
    <name evidence="2" type="ORF">KK488_04530</name>
</gene>
<feature type="transmembrane region" description="Helical" evidence="1">
    <location>
        <begin position="191"/>
        <end position="212"/>
    </location>
</feature>
<dbReference type="NCBIfam" id="TIGR00697">
    <property type="entry name" value="queuosine precursor transporter"/>
    <property type="match status" value="1"/>
</dbReference>
<name>A0A9X1IPN0_9SPHN</name>
<reference evidence="2" key="1">
    <citation type="submission" date="2021-05" db="EMBL/GenBank/DDBJ databases">
        <title>Genome of Sphingobium sp. strain.</title>
        <authorList>
            <person name="Fan R."/>
        </authorList>
    </citation>
    <scope>NUCLEOTIDE SEQUENCE</scope>
    <source>
        <strain evidence="2">H33</strain>
    </source>
</reference>
<keyword evidence="1" id="KW-0812">Transmembrane</keyword>
<feature type="transmembrane region" description="Helical" evidence="1">
    <location>
        <begin position="51"/>
        <end position="71"/>
    </location>
</feature>
<keyword evidence="1" id="KW-0813">Transport</keyword>
<protein>
    <recommendedName>
        <fullName evidence="1">Probable queuosine precursor transporter</fullName>
        <shortName evidence="1">Q precursor transporter</shortName>
    </recommendedName>
</protein>
<dbReference type="EMBL" id="JAHGAW010000003">
    <property type="protein sequence ID" value="MBT2186207.1"/>
    <property type="molecule type" value="Genomic_DNA"/>
</dbReference>
<evidence type="ECO:0000313" key="2">
    <source>
        <dbReference type="EMBL" id="MBT2186207.1"/>
    </source>
</evidence>
<organism evidence="2 3">
    <name type="scientific">Sphingobium nicotianae</name>
    <dbReference type="NCBI Taxonomy" id="2782607"/>
    <lineage>
        <taxon>Bacteria</taxon>
        <taxon>Pseudomonadati</taxon>
        <taxon>Pseudomonadota</taxon>
        <taxon>Alphaproteobacteria</taxon>
        <taxon>Sphingomonadales</taxon>
        <taxon>Sphingomonadaceae</taxon>
        <taxon>Sphingobium</taxon>
    </lineage>
</organism>
<dbReference type="RefSeq" id="WP_214621969.1">
    <property type="nucleotide sequence ID" value="NZ_JAHGAW010000003.1"/>
</dbReference>
<sequence>MADPTPGAAAPSAPPLSWSLFVFSVLYGGMVCIAGVLGAKQVALGPLAVEAGIFAFLLLVILSSAVAALHGQHIATLLVRLGFIPLLVSAALIQLVIALPHDPGMYPPAIEAFPIIVGQGARMMLAGLISYGISQTLNVAIFSKLSGGTGKLVWLWGMIASVISQIIDTLLFITISFYGERPILALMGGQMITKVVLSIILVPPLITAFVALGRKLDGKA</sequence>
<dbReference type="PANTHER" id="PTHR34300">
    <property type="entry name" value="QUEUOSINE PRECURSOR TRANSPORTER-RELATED"/>
    <property type="match status" value="1"/>
</dbReference>
<accession>A0A9X1IPN0</accession>
<comment type="subcellular location">
    <subcellularLocation>
        <location evidence="1">Cell inner membrane</location>
        <topology evidence="1">Multi-pass membrane protein</topology>
    </subcellularLocation>
</comment>
<dbReference type="InterPro" id="IPR003744">
    <property type="entry name" value="YhhQ"/>
</dbReference>
<dbReference type="GO" id="GO:0005886">
    <property type="term" value="C:plasma membrane"/>
    <property type="evidence" value="ECO:0007669"/>
    <property type="project" value="UniProtKB-SubCell"/>
</dbReference>
<feature type="transmembrane region" description="Helical" evidence="1">
    <location>
        <begin position="20"/>
        <end position="39"/>
    </location>
</feature>
<evidence type="ECO:0000256" key="1">
    <source>
        <dbReference type="HAMAP-Rule" id="MF_02088"/>
    </source>
</evidence>